<dbReference type="InterPro" id="IPR003035">
    <property type="entry name" value="RWP-RK_dom"/>
</dbReference>
<keyword evidence="9" id="KW-1185">Reference proteome</keyword>
<dbReference type="Gramene" id="TVU28502">
    <property type="protein sequence ID" value="TVU28502"/>
    <property type="gene ID" value="EJB05_20021"/>
</dbReference>
<dbReference type="AlphaFoldDB" id="A0A5J9UX76"/>
<evidence type="ECO:0000256" key="1">
    <source>
        <dbReference type="ARBA" id="ARBA00004049"/>
    </source>
</evidence>
<dbReference type="EMBL" id="RWGY01000011">
    <property type="protein sequence ID" value="TVU28502.1"/>
    <property type="molecule type" value="Genomic_DNA"/>
</dbReference>
<accession>A0A5J9UX76</accession>
<feature type="non-terminal residue" evidence="8">
    <location>
        <position position="1"/>
    </location>
</feature>
<feature type="domain" description="RWP-RK" evidence="7">
    <location>
        <begin position="28"/>
        <end position="112"/>
    </location>
</feature>
<keyword evidence="3" id="KW-0175">Coiled coil</keyword>
<evidence type="ECO:0000256" key="2">
    <source>
        <dbReference type="ARBA" id="ARBA00023015"/>
    </source>
</evidence>
<dbReference type="GO" id="GO:0003700">
    <property type="term" value="F:DNA-binding transcription factor activity"/>
    <property type="evidence" value="ECO:0007669"/>
    <property type="project" value="InterPro"/>
</dbReference>
<evidence type="ECO:0000313" key="9">
    <source>
        <dbReference type="Proteomes" id="UP000324897"/>
    </source>
</evidence>
<keyword evidence="2" id="KW-0805">Transcription regulation</keyword>
<keyword evidence="5" id="KW-0804">Transcription</keyword>
<proteinExistence type="predicted"/>
<keyword evidence="6" id="KW-0539">Nucleus</keyword>
<dbReference type="GO" id="GO:0003677">
    <property type="term" value="F:DNA binding"/>
    <property type="evidence" value="ECO:0007669"/>
    <property type="project" value="UniProtKB-KW"/>
</dbReference>
<dbReference type="InterPro" id="IPR044607">
    <property type="entry name" value="RKD-like"/>
</dbReference>
<dbReference type="PANTHER" id="PTHR46373:SF29">
    <property type="entry name" value="RWP-RK DOMAIN-CONTAINING PROTEIN"/>
    <property type="match status" value="1"/>
</dbReference>
<name>A0A5J9UX76_9POAL</name>
<dbReference type="PROSITE" id="PS51519">
    <property type="entry name" value="RWP_RK"/>
    <property type="match status" value="1"/>
</dbReference>
<comment type="function">
    <text evidence="1">Putative transcription factor.</text>
</comment>
<protein>
    <recommendedName>
        <fullName evidence="7">RWP-RK domain-containing protein</fullName>
    </recommendedName>
</protein>
<evidence type="ECO:0000256" key="3">
    <source>
        <dbReference type="ARBA" id="ARBA00023054"/>
    </source>
</evidence>
<evidence type="ECO:0000259" key="7">
    <source>
        <dbReference type="PROSITE" id="PS51519"/>
    </source>
</evidence>
<keyword evidence="4" id="KW-0238">DNA-binding</keyword>
<evidence type="ECO:0000256" key="4">
    <source>
        <dbReference type="ARBA" id="ARBA00023125"/>
    </source>
</evidence>
<gene>
    <name evidence="8" type="ORF">EJB05_20021</name>
</gene>
<evidence type="ECO:0000256" key="6">
    <source>
        <dbReference type="ARBA" id="ARBA00023242"/>
    </source>
</evidence>
<sequence>MEGAYGKSTEEECAKAQITMESCSAEKGAKMEGHPGRGSPEANKLTFELVSRHFGMPITQAAKELNVGLTALKWRCRKLGIPRLPHRKVKSLKMLIDDVQELGKETEQFDGHRTRRVMEMLQQTKKLIEERPEQRLDQKTRELKQACLKLKSKRKRLMDHSAGDGLMGRKSE</sequence>
<dbReference type="Pfam" id="PF02042">
    <property type="entry name" value="RWP-RK"/>
    <property type="match status" value="1"/>
</dbReference>
<comment type="caution">
    <text evidence="8">The sequence shown here is derived from an EMBL/GenBank/DDBJ whole genome shotgun (WGS) entry which is preliminary data.</text>
</comment>
<evidence type="ECO:0000313" key="8">
    <source>
        <dbReference type="EMBL" id="TVU28502.1"/>
    </source>
</evidence>
<organism evidence="8 9">
    <name type="scientific">Eragrostis curvula</name>
    <name type="common">weeping love grass</name>
    <dbReference type="NCBI Taxonomy" id="38414"/>
    <lineage>
        <taxon>Eukaryota</taxon>
        <taxon>Viridiplantae</taxon>
        <taxon>Streptophyta</taxon>
        <taxon>Embryophyta</taxon>
        <taxon>Tracheophyta</taxon>
        <taxon>Spermatophyta</taxon>
        <taxon>Magnoliopsida</taxon>
        <taxon>Liliopsida</taxon>
        <taxon>Poales</taxon>
        <taxon>Poaceae</taxon>
        <taxon>PACMAD clade</taxon>
        <taxon>Chloridoideae</taxon>
        <taxon>Eragrostideae</taxon>
        <taxon>Eragrostidinae</taxon>
        <taxon>Eragrostis</taxon>
    </lineage>
</organism>
<dbReference type="OrthoDB" id="6270329at2759"/>
<evidence type="ECO:0000256" key="5">
    <source>
        <dbReference type="ARBA" id="ARBA00023163"/>
    </source>
</evidence>
<reference evidence="8 9" key="1">
    <citation type="journal article" date="2019" name="Sci. Rep.">
        <title>A high-quality genome of Eragrostis curvula grass provides insights into Poaceae evolution and supports new strategies to enhance forage quality.</title>
        <authorList>
            <person name="Carballo J."/>
            <person name="Santos B.A.C.M."/>
            <person name="Zappacosta D."/>
            <person name="Garbus I."/>
            <person name="Selva J.P."/>
            <person name="Gallo C.A."/>
            <person name="Diaz A."/>
            <person name="Albertini E."/>
            <person name="Caccamo M."/>
            <person name="Echenique V."/>
        </authorList>
    </citation>
    <scope>NUCLEOTIDE SEQUENCE [LARGE SCALE GENOMIC DNA]</scope>
    <source>
        <strain evidence="9">cv. Victoria</strain>
        <tissue evidence="8">Leaf</tissue>
    </source>
</reference>
<dbReference type="Proteomes" id="UP000324897">
    <property type="component" value="Chromosome 1"/>
</dbReference>
<dbReference type="PANTHER" id="PTHR46373">
    <property type="entry name" value="PROTEIN RKD4"/>
    <property type="match status" value="1"/>
</dbReference>